<dbReference type="CDD" id="cd02028">
    <property type="entry name" value="UMPK_like"/>
    <property type="match status" value="1"/>
</dbReference>
<dbReference type="InterPro" id="IPR018163">
    <property type="entry name" value="Thr/Ala-tRNA-synth_IIc_edit"/>
</dbReference>
<dbReference type="InterPro" id="IPR027417">
    <property type="entry name" value="P-loop_NTPase"/>
</dbReference>
<dbReference type="InterPro" id="IPR012675">
    <property type="entry name" value="Beta-grasp_dom_sf"/>
</dbReference>
<evidence type="ECO:0000313" key="2">
    <source>
        <dbReference type="EMBL" id="GAQ24385.1"/>
    </source>
</evidence>
<dbReference type="Gene3D" id="3.30.980.10">
    <property type="entry name" value="Threonyl-trna Synthetase, Chain A, domain 2"/>
    <property type="match status" value="1"/>
</dbReference>
<dbReference type="PANTHER" id="PTHR10285">
    <property type="entry name" value="URIDINE KINASE"/>
    <property type="match status" value="1"/>
</dbReference>
<dbReference type="Gene3D" id="3.30.54.20">
    <property type="match status" value="1"/>
</dbReference>
<dbReference type="GO" id="GO:0016301">
    <property type="term" value="F:kinase activity"/>
    <property type="evidence" value="ECO:0007669"/>
    <property type="project" value="UniProtKB-KW"/>
</dbReference>
<sequence length="550" mass="63166">MEITIRDFDKITVEEPIALKKLAQKYRQEFASPIIAAIVDGELRELNHVIKKDCSVEFVDMSTDVGMEIYIRSLTFLFIKACHDVIYDCQVRVEHSLGDGLYSEIIAKEPIDEEDVEAIESRMSRLVEADIPIDKYEMALPDAIEMFKEAGMDDKVRLLKYRKEKFINIYELDGMKDYFYGYMVPSTGYLRWFKLRFYLPGIILQHPNKTNPTSLAPYKEQPKLAGIFRESNRWAQILGIPDVGALNDQIVAGKSGQIIRIAEALHEKKIAQIADMIYKDSDHLRIILIAGPSSSGKTTFAQRLIVQLMVNGLRPISISLDDYFLDRDKTPLGEDGKPNFEALEAIDLKLFNQHLAKLIQGKEVILPRFNFQTGKREYQESATRIEKDQPIIIEGIHGLNEKLTSSIPKENKFKIYVSALTQINLDNHNRISTTDTRLLRRIVRDSRCRGADAKRTIAIWPSVMKGAQENIFVYQEEADVMFNSALVYEISVLKKYATPLLQEIKPPDPEYIEANHLLKFLEYFEPIEDETEIPLTSIIREFIGNSCFHE</sequence>
<name>A0A0U9HKQ4_9FIRM</name>
<dbReference type="SUPFAM" id="SSF52540">
    <property type="entry name" value="P-loop containing nucleoside triphosphate hydrolases"/>
    <property type="match status" value="1"/>
</dbReference>
<dbReference type="RefSeq" id="WP_059031458.1">
    <property type="nucleotide sequence ID" value="NZ_BSDN01000001.1"/>
</dbReference>
<accession>A0A0U9HKQ4</accession>
<dbReference type="AlphaFoldDB" id="A0A0U9HKQ4"/>
<dbReference type="PROSITE" id="PS51880">
    <property type="entry name" value="TGS"/>
    <property type="match status" value="1"/>
</dbReference>
<dbReference type="Gene3D" id="3.10.20.30">
    <property type="match status" value="1"/>
</dbReference>
<keyword evidence="3" id="KW-1185">Reference proteome</keyword>
<dbReference type="Gene3D" id="3.40.50.300">
    <property type="entry name" value="P-loop containing nucleotide triphosphate hydrolases"/>
    <property type="match status" value="1"/>
</dbReference>
<dbReference type="InterPro" id="IPR006083">
    <property type="entry name" value="PRK/URK"/>
</dbReference>
<dbReference type="OrthoDB" id="9764644at2"/>
<protein>
    <submittedName>
        <fullName evidence="2">Uridine kinase</fullName>
    </submittedName>
</protein>
<gene>
    <name evidence="2" type="ORF">TSYNT_5211</name>
</gene>
<dbReference type="InterPro" id="IPR003593">
    <property type="entry name" value="AAA+_ATPase"/>
</dbReference>
<feature type="domain" description="TGS" evidence="1">
    <location>
        <begin position="1"/>
        <end position="60"/>
    </location>
</feature>
<organism evidence="2">
    <name type="scientific">Tepidanaerobacter syntrophicus</name>
    <dbReference type="NCBI Taxonomy" id="224999"/>
    <lineage>
        <taxon>Bacteria</taxon>
        <taxon>Bacillati</taxon>
        <taxon>Bacillota</taxon>
        <taxon>Clostridia</taxon>
        <taxon>Thermosediminibacterales</taxon>
        <taxon>Tepidanaerobacteraceae</taxon>
        <taxon>Tepidanaerobacter</taxon>
    </lineage>
</organism>
<proteinExistence type="predicted"/>
<dbReference type="SMART" id="SM00382">
    <property type="entry name" value="AAA"/>
    <property type="match status" value="1"/>
</dbReference>
<reference evidence="2" key="1">
    <citation type="journal article" date="2016" name="Genome Announc.">
        <title>Draft Genome Sequence of the Syntrophic Lactate-Degrading Bacterium Tepidanaerobacter syntrophicus JLT.</title>
        <authorList>
            <person name="Matsuura N."/>
            <person name="Ohashi A."/>
            <person name="Tourlousse D.M."/>
            <person name="Sekiguchi Y."/>
        </authorList>
    </citation>
    <scope>NUCLEOTIDE SEQUENCE [LARGE SCALE GENOMIC DNA]</scope>
    <source>
        <strain evidence="2">JL</strain>
    </source>
</reference>
<dbReference type="InterPro" id="IPR004095">
    <property type="entry name" value="TGS"/>
</dbReference>
<dbReference type="EMBL" id="DF976999">
    <property type="protein sequence ID" value="GAQ24385.1"/>
    <property type="molecule type" value="Genomic_DNA"/>
</dbReference>
<keyword evidence="2" id="KW-0418">Kinase</keyword>
<dbReference type="SUPFAM" id="SSF55186">
    <property type="entry name" value="ThrRS/AlaRS common domain"/>
    <property type="match status" value="1"/>
</dbReference>
<dbReference type="Proteomes" id="UP000062160">
    <property type="component" value="Unassembled WGS sequence"/>
</dbReference>
<evidence type="ECO:0000313" key="3">
    <source>
        <dbReference type="Proteomes" id="UP000062160"/>
    </source>
</evidence>
<keyword evidence="2" id="KW-0808">Transferase</keyword>
<dbReference type="GO" id="GO:0005524">
    <property type="term" value="F:ATP binding"/>
    <property type="evidence" value="ECO:0007669"/>
    <property type="project" value="InterPro"/>
</dbReference>
<evidence type="ECO:0000259" key="1">
    <source>
        <dbReference type="PROSITE" id="PS51880"/>
    </source>
</evidence>
<dbReference type="STRING" id="224999.GCA_001485475_00367"/>
<dbReference type="Pfam" id="PF00485">
    <property type="entry name" value="PRK"/>
    <property type="match status" value="1"/>
</dbReference>